<dbReference type="RefSeq" id="WP_238314632.1">
    <property type="nucleotide sequence ID" value="NZ_BPQV01000017.1"/>
</dbReference>
<accession>A0ABQ4TD90</accession>
<sequence>MFVEYATRTGRALNGYRRRHQTKINTKFYEDYQIIKNSMGMFDIAWYLAEYPDVRESGIDPIAHYIDHGAKEGRMPNPLFAARWYLDRYPDVASSGENPLIHYIRHGVERDLRPHPLFDTAWYAREYPDTMRGGLHPLAHFLRHAFEGTVDPNPLFDTDAYLKYYPELRGARINPLVHYASTDLNFCATAEMARATRARRSCAEILYIDSYHPRPKADSGSLDALNFLRIFIDMGFKVTFVAAAEFFNHNPYRVHIESMGVDCIDYYKFNSVENFIEKNGQKFDIFFLSRVHCGGNYYRLARKNSQKAKIVFNTVDLHHVREEREARLVGDRESLNRSYWTREREYYLSRMCDATIVVSSVEARLIENNVGGANIRVIPLLRDVTGRGKPFRERNGVGFIGGYRHTPNVDALLYLLTEIWPLVTMINDRLTLYVMGADLPSSFRERNDRNVVYVGYVDDMEEALGTLRVTTAPLRYGAGAKGKVVSSLLHGVPCVATSVAVEGMDLVPGRDILVASDPAAFAEMICRLHEDQELWERVSQAGYDHASGLHDIMRGYDLIRSLLDSMRFDRAAA</sequence>
<gene>
    <name evidence="1" type="ORF">LKMONMHP_4521</name>
</gene>
<dbReference type="Pfam" id="PF13692">
    <property type="entry name" value="Glyco_trans_1_4"/>
    <property type="match status" value="1"/>
</dbReference>
<evidence type="ECO:0000313" key="2">
    <source>
        <dbReference type="Proteomes" id="UP001055156"/>
    </source>
</evidence>
<reference evidence="1" key="2">
    <citation type="submission" date="2021-08" db="EMBL/GenBank/DDBJ databases">
        <authorList>
            <person name="Tani A."/>
            <person name="Ola A."/>
            <person name="Ogura Y."/>
            <person name="Katsura K."/>
            <person name="Hayashi T."/>
        </authorList>
    </citation>
    <scope>NUCLEOTIDE SEQUENCE</scope>
    <source>
        <strain evidence="1">NBRC 15689</strain>
    </source>
</reference>
<dbReference type="SUPFAM" id="SSF53756">
    <property type="entry name" value="UDP-Glycosyltransferase/glycogen phosphorylase"/>
    <property type="match status" value="1"/>
</dbReference>
<name>A0ABQ4TD90_METOR</name>
<dbReference type="EMBL" id="BPQV01000017">
    <property type="protein sequence ID" value="GJE29637.1"/>
    <property type="molecule type" value="Genomic_DNA"/>
</dbReference>
<reference evidence="1" key="1">
    <citation type="journal article" date="2021" name="Front. Microbiol.">
        <title>Comprehensive Comparative Genomics and Phenotyping of Methylobacterium Species.</title>
        <authorList>
            <person name="Alessa O."/>
            <person name="Ogura Y."/>
            <person name="Fujitani Y."/>
            <person name="Takami H."/>
            <person name="Hayashi T."/>
            <person name="Sahin N."/>
            <person name="Tani A."/>
        </authorList>
    </citation>
    <scope>NUCLEOTIDE SEQUENCE</scope>
    <source>
        <strain evidence="1">NBRC 15689</strain>
    </source>
</reference>
<proteinExistence type="predicted"/>
<dbReference type="Gene3D" id="3.40.50.2000">
    <property type="entry name" value="Glycogen Phosphorylase B"/>
    <property type="match status" value="1"/>
</dbReference>
<evidence type="ECO:0008006" key="3">
    <source>
        <dbReference type="Google" id="ProtNLM"/>
    </source>
</evidence>
<dbReference type="Proteomes" id="UP001055156">
    <property type="component" value="Unassembled WGS sequence"/>
</dbReference>
<keyword evidence="2" id="KW-1185">Reference proteome</keyword>
<protein>
    <recommendedName>
        <fullName evidence="3">Glycosyltransferase</fullName>
    </recommendedName>
</protein>
<comment type="caution">
    <text evidence="1">The sequence shown here is derived from an EMBL/GenBank/DDBJ whole genome shotgun (WGS) entry which is preliminary data.</text>
</comment>
<organism evidence="1 2">
    <name type="scientific">Methylobacterium organophilum</name>
    <dbReference type="NCBI Taxonomy" id="410"/>
    <lineage>
        <taxon>Bacteria</taxon>
        <taxon>Pseudomonadati</taxon>
        <taxon>Pseudomonadota</taxon>
        <taxon>Alphaproteobacteria</taxon>
        <taxon>Hyphomicrobiales</taxon>
        <taxon>Methylobacteriaceae</taxon>
        <taxon>Methylobacterium</taxon>
    </lineage>
</organism>
<evidence type="ECO:0000313" key="1">
    <source>
        <dbReference type="EMBL" id="GJE29637.1"/>
    </source>
</evidence>